<sequence length="101" mass="11715">MKFIGIIFLGLVCYILYVQDSNASSPSYHNAYCSGYASKMASVYRLQYYHKMQKYFDNLIDTTGKPEFMSEYYQSGEESVKLNVAVSQNLNSICEKQFKRK</sequence>
<evidence type="ECO:0000313" key="2">
    <source>
        <dbReference type="Proteomes" id="UP000241364"/>
    </source>
</evidence>
<reference evidence="2" key="1">
    <citation type="submission" date="2017-10" db="EMBL/GenBank/DDBJ databases">
        <authorList>
            <person name="Skurnik M."/>
        </authorList>
    </citation>
    <scope>NUCLEOTIDE SEQUENCE [LARGE SCALE GENOMIC DNA]</scope>
    <source>
        <strain evidence="2">fHe-Yen9-03</strain>
    </source>
</reference>
<organism evidence="1 2">
    <name type="scientific">Yersinia phage fHe-Yen9-03</name>
    <dbReference type="NCBI Taxonomy" id="2052743"/>
    <lineage>
        <taxon>Viruses</taxon>
        <taxon>Duplodnaviria</taxon>
        <taxon>Heunggongvirae</taxon>
        <taxon>Uroviricota</taxon>
        <taxon>Caudoviricetes</taxon>
        <taxon>Eneladusvirus</taxon>
        <taxon>Eneladusvirus Yen904</taxon>
    </lineage>
</organism>
<name>A0A2C9CZL0_9CAUD</name>
<evidence type="ECO:0000313" key="1">
    <source>
        <dbReference type="EMBL" id="SOK59297.1"/>
    </source>
</evidence>
<proteinExistence type="predicted"/>
<dbReference type="EMBL" id="LT960552">
    <property type="protein sequence ID" value="SOK59297.1"/>
    <property type="molecule type" value="Genomic_DNA"/>
</dbReference>
<accession>A0A2C9CZL0</accession>
<dbReference type="Proteomes" id="UP000241364">
    <property type="component" value="Chromosome i"/>
</dbReference>
<gene>
    <name evidence="1" type="primary">g489</name>
</gene>
<protein>
    <submittedName>
        <fullName evidence="1">Uncharacterized protein</fullName>
    </submittedName>
</protein>